<dbReference type="Pfam" id="PF00557">
    <property type="entry name" value="Peptidase_M24"/>
    <property type="match status" value="1"/>
</dbReference>
<protein>
    <submittedName>
        <fullName evidence="3">Aminopeptidase P family protein</fullName>
    </submittedName>
</protein>
<dbReference type="PANTHER" id="PTHR46112">
    <property type="entry name" value="AMINOPEPTIDASE"/>
    <property type="match status" value="1"/>
</dbReference>
<feature type="domain" description="Creatinase N-terminal" evidence="2">
    <location>
        <begin position="1"/>
        <end position="119"/>
    </location>
</feature>
<feature type="domain" description="Peptidase M24" evidence="1">
    <location>
        <begin position="127"/>
        <end position="329"/>
    </location>
</feature>
<dbReference type="SUPFAM" id="SSF53092">
    <property type="entry name" value="Creatinase/prolidase N-terminal domain"/>
    <property type="match status" value="1"/>
</dbReference>
<dbReference type="Pfam" id="PF01321">
    <property type="entry name" value="Creatinase_N"/>
    <property type="match status" value="1"/>
</dbReference>
<sequence length="346" mass="38304">MKGKNIDQLLVTSEASLFYLTEHWVHPMERFLALLIRADGDCVYVANDLFYVSDKVTCPVLRYNDSQDAVEVLSESLADTGILGVEASMQAGFLLKIQAKLQKAKIMEASSCVLDVRMIKDEGEIRLLKESSAINDKAMKDLVNRIHSGCTEEEISHMAPEIYCSYGALGYHSCPIVSFGKNAADPHHGADSTVLKPGDCIVIDTGSIYRDYCSDMTRTVFWEELSPEMEKVYQTVLEAQAYASSIIRPGIPCCEIDRAARSVIEKAGYGLYFNHRVGHNLGLEGHEAPGISEDNPMPVKEGMVFSVEPGIYLPGIGGVRIEDLVVVTKDGYESLNHYPKELKILR</sequence>
<dbReference type="CDD" id="cd01092">
    <property type="entry name" value="APP-like"/>
    <property type="match status" value="1"/>
</dbReference>
<name>A0A9D0ZTM8_9FIRM</name>
<proteinExistence type="predicted"/>
<dbReference type="InterPro" id="IPR000587">
    <property type="entry name" value="Creatinase_N"/>
</dbReference>
<gene>
    <name evidence="3" type="ORF">IAB26_01910</name>
</gene>
<dbReference type="InterPro" id="IPR029149">
    <property type="entry name" value="Creatin/AminoP/Spt16_N"/>
</dbReference>
<dbReference type="InterPro" id="IPR000994">
    <property type="entry name" value="Pept_M24"/>
</dbReference>
<evidence type="ECO:0000313" key="4">
    <source>
        <dbReference type="Proteomes" id="UP000886886"/>
    </source>
</evidence>
<keyword evidence="3" id="KW-0031">Aminopeptidase</keyword>
<comment type="caution">
    <text evidence="3">The sequence shown here is derived from an EMBL/GenBank/DDBJ whole genome shotgun (WGS) entry which is preliminary data.</text>
</comment>
<dbReference type="SUPFAM" id="SSF55920">
    <property type="entry name" value="Creatinase/aminopeptidase"/>
    <property type="match status" value="1"/>
</dbReference>
<dbReference type="PANTHER" id="PTHR46112:SF3">
    <property type="entry name" value="AMINOPEPTIDASE YPDF"/>
    <property type="match status" value="1"/>
</dbReference>
<reference evidence="3" key="2">
    <citation type="journal article" date="2021" name="PeerJ">
        <title>Extensive microbial diversity within the chicken gut microbiome revealed by metagenomics and culture.</title>
        <authorList>
            <person name="Gilroy R."/>
            <person name="Ravi A."/>
            <person name="Getino M."/>
            <person name="Pursley I."/>
            <person name="Horton D.L."/>
            <person name="Alikhan N.F."/>
            <person name="Baker D."/>
            <person name="Gharbi K."/>
            <person name="Hall N."/>
            <person name="Watson M."/>
            <person name="Adriaenssens E.M."/>
            <person name="Foster-Nyarko E."/>
            <person name="Jarju S."/>
            <person name="Secka A."/>
            <person name="Antonio M."/>
            <person name="Oren A."/>
            <person name="Chaudhuri R.R."/>
            <person name="La Ragione R."/>
            <person name="Hildebrand F."/>
            <person name="Pallen M.J."/>
        </authorList>
    </citation>
    <scope>NUCLEOTIDE SEQUENCE</scope>
    <source>
        <strain evidence="3">ChiSjej3B21-11622</strain>
    </source>
</reference>
<keyword evidence="3" id="KW-0378">Hydrolase</keyword>
<keyword evidence="3" id="KW-0645">Protease</keyword>
<evidence type="ECO:0000313" key="3">
    <source>
        <dbReference type="EMBL" id="HIQ95296.1"/>
    </source>
</evidence>
<accession>A0A9D0ZTM8</accession>
<dbReference type="Gene3D" id="3.40.350.10">
    <property type="entry name" value="Creatinase/prolidase N-terminal domain"/>
    <property type="match status" value="1"/>
</dbReference>
<dbReference type="InterPro" id="IPR036005">
    <property type="entry name" value="Creatinase/aminopeptidase-like"/>
</dbReference>
<evidence type="ECO:0000259" key="2">
    <source>
        <dbReference type="Pfam" id="PF01321"/>
    </source>
</evidence>
<dbReference type="AlphaFoldDB" id="A0A9D0ZTM8"/>
<reference evidence="3" key="1">
    <citation type="submission" date="2020-10" db="EMBL/GenBank/DDBJ databases">
        <authorList>
            <person name="Gilroy R."/>
        </authorList>
    </citation>
    <scope>NUCLEOTIDE SEQUENCE</scope>
    <source>
        <strain evidence="3">ChiSjej3B21-11622</strain>
    </source>
</reference>
<dbReference type="GO" id="GO:0004177">
    <property type="term" value="F:aminopeptidase activity"/>
    <property type="evidence" value="ECO:0007669"/>
    <property type="project" value="UniProtKB-KW"/>
</dbReference>
<dbReference type="EMBL" id="DVFT01000026">
    <property type="protein sequence ID" value="HIQ95296.1"/>
    <property type="molecule type" value="Genomic_DNA"/>
</dbReference>
<dbReference type="Gene3D" id="3.90.230.10">
    <property type="entry name" value="Creatinase/methionine aminopeptidase superfamily"/>
    <property type="match status" value="1"/>
</dbReference>
<organism evidence="3 4">
    <name type="scientific">Candidatus Limivivens merdigallinarum</name>
    <dbReference type="NCBI Taxonomy" id="2840859"/>
    <lineage>
        <taxon>Bacteria</taxon>
        <taxon>Bacillati</taxon>
        <taxon>Bacillota</taxon>
        <taxon>Clostridia</taxon>
        <taxon>Lachnospirales</taxon>
        <taxon>Lachnospiraceae</taxon>
        <taxon>Lachnospiraceae incertae sedis</taxon>
        <taxon>Candidatus Limivivens</taxon>
    </lineage>
</organism>
<dbReference type="InterPro" id="IPR050659">
    <property type="entry name" value="Peptidase_M24B"/>
</dbReference>
<evidence type="ECO:0000259" key="1">
    <source>
        <dbReference type="Pfam" id="PF00557"/>
    </source>
</evidence>
<dbReference type="Proteomes" id="UP000886886">
    <property type="component" value="Unassembled WGS sequence"/>
</dbReference>